<keyword evidence="2" id="KW-0732">Signal</keyword>
<evidence type="ECO:0000256" key="2">
    <source>
        <dbReference type="SAM" id="SignalP"/>
    </source>
</evidence>
<dbReference type="HOGENOM" id="CLU_007335_1_1_6"/>
<keyword evidence="6" id="KW-0645">Protease</keyword>
<proteinExistence type="inferred from homology"/>
<dbReference type="InterPro" id="IPR050344">
    <property type="entry name" value="Peptidase_M1_aminopeptidases"/>
</dbReference>
<gene>
    <name evidence="6" type="primary">pepN-1</name>
    <name evidence="6" type="ordered locus">SVI_0754</name>
</gene>
<evidence type="ECO:0000259" key="4">
    <source>
        <dbReference type="Pfam" id="PF11838"/>
    </source>
</evidence>
<dbReference type="SUPFAM" id="SSF55486">
    <property type="entry name" value="Metalloproteases ('zincins'), catalytic domain"/>
    <property type="match status" value="1"/>
</dbReference>
<evidence type="ECO:0000313" key="6">
    <source>
        <dbReference type="EMBL" id="BAJ00725.1"/>
    </source>
</evidence>
<dbReference type="Gene3D" id="1.10.390.10">
    <property type="entry name" value="Neutral Protease Domain 2"/>
    <property type="match status" value="1"/>
</dbReference>
<evidence type="ECO:0000259" key="5">
    <source>
        <dbReference type="Pfam" id="PF17900"/>
    </source>
</evidence>
<dbReference type="Pfam" id="PF11838">
    <property type="entry name" value="ERAP1_C"/>
    <property type="match status" value="1"/>
</dbReference>
<dbReference type="EMBL" id="AP011177">
    <property type="protein sequence ID" value="BAJ00725.1"/>
    <property type="molecule type" value="Genomic_DNA"/>
</dbReference>
<dbReference type="Gene3D" id="2.60.40.1730">
    <property type="entry name" value="tricorn interacting facor f3 domain"/>
    <property type="match status" value="1"/>
</dbReference>
<dbReference type="RefSeq" id="WP_013050038.1">
    <property type="nucleotide sequence ID" value="NC_014012.1"/>
</dbReference>
<keyword evidence="7" id="KW-1185">Reference proteome</keyword>
<keyword evidence="6" id="KW-0378">Hydrolase</keyword>
<feature type="domain" description="Peptidase M1 membrane alanine aminopeptidase" evidence="3">
    <location>
        <begin position="267"/>
        <end position="466"/>
    </location>
</feature>
<dbReference type="PANTHER" id="PTHR11533">
    <property type="entry name" value="PROTEASE M1 ZINC METALLOPROTEASE"/>
    <property type="match status" value="1"/>
</dbReference>
<protein>
    <submittedName>
        <fullName evidence="6">Aminopeptidase N</fullName>
    </submittedName>
</protein>
<dbReference type="InterPro" id="IPR027268">
    <property type="entry name" value="Peptidase_M4/M1_CTD_sf"/>
</dbReference>
<dbReference type="GO" id="GO:0008270">
    <property type="term" value="F:zinc ion binding"/>
    <property type="evidence" value="ECO:0007669"/>
    <property type="project" value="InterPro"/>
</dbReference>
<feature type="signal peptide" evidence="2">
    <location>
        <begin position="1"/>
        <end position="23"/>
    </location>
</feature>
<dbReference type="GO" id="GO:0005737">
    <property type="term" value="C:cytoplasm"/>
    <property type="evidence" value="ECO:0007669"/>
    <property type="project" value="TreeGrafter"/>
</dbReference>
<dbReference type="InterPro" id="IPR042097">
    <property type="entry name" value="Aminopeptidase_N-like_N_sf"/>
</dbReference>
<dbReference type="GO" id="GO:0070006">
    <property type="term" value="F:metalloaminopeptidase activity"/>
    <property type="evidence" value="ECO:0007669"/>
    <property type="project" value="TreeGrafter"/>
</dbReference>
<dbReference type="PROSITE" id="PS51257">
    <property type="entry name" value="PROKAR_LIPOPROTEIN"/>
    <property type="match status" value="1"/>
</dbReference>
<organism evidence="6 7">
    <name type="scientific">Shewanella violacea (strain JCM 10179 / CIP 106290 / LMG 19151 / DSS12)</name>
    <dbReference type="NCBI Taxonomy" id="637905"/>
    <lineage>
        <taxon>Bacteria</taxon>
        <taxon>Pseudomonadati</taxon>
        <taxon>Pseudomonadota</taxon>
        <taxon>Gammaproteobacteria</taxon>
        <taxon>Alteromonadales</taxon>
        <taxon>Shewanellaceae</taxon>
        <taxon>Shewanella</taxon>
    </lineage>
</organism>
<dbReference type="GO" id="GO:0043171">
    <property type="term" value="P:peptide catabolic process"/>
    <property type="evidence" value="ECO:0007669"/>
    <property type="project" value="TreeGrafter"/>
</dbReference>
<dbReference type="STRING" id="637905.SVI_0754"/>
<dbReference type="GO" id="GO:0016020">
    <property type="term" value="C:membrane"/>
    <property type="evidence" value="ECO:0007669"/>
    <property type="project" value="TreeGrafter"/>
</dbReference>
<accession>D4ZGC6</accession>
<comment type="similarity">
    <text evidence="1">Belongs to the peptidase M1 family.</text>
</comment>
<dbReference type="GO" id="GO:0005615">
    <property type="term" value="C:extracellular space"/>
    <property type="evidence" value="ECO:0007669"/>
    <property type="project" value="TreeGrafter"/>
</dbReference>
<dbReference type="Pfam" id="PF17900">
    <property type="entry name" value="Peptidase_M1_N"/>
    <property type="match status" value="1"/>
</dbReference>
<dbReference type="InterPro" id="IPR014782">
    <property type="entry name" value="Peptidase_M1_dom"/>
</dbReference>
<dbReference type="Pfam" id="PF01433">
    <property type="entry name" value="Peptidase_M1"/>
    <property type="match status" value="1"/>
</dbReference>
<evidence type="ECO:0000259" key="3">
    <source>
        <dbReference type="Pfam" id="PF01433"/>
    </source>
</evidence>
<dbReference type="InterPro" id="IPR024571">
    <property type="entry name" value="ERAP1-like_C_dom"/>
</dbReference>
<feature type="domain" description="ERAP1-like C-terminal" evidence="4">
    <location>
        <begin position="548"/>
        <end position="855"/>
    </location>
</feature>
<reference evidence="7" key="1">
    <citation type="journal article" date="2010" name="Mol. Biosyst.">
        <title>Complete genome sequence and comparative analysis of Shewanella violacea, a psychrophilic and piezophilic bacterium from deep sea floor sediments.</title>
        <authorList>
            <person name="Aono E."/>
            <person name="Baba T."/>
            <person name="Ara T."/>
            <person name="Nishi T."/>
            <person name="Nakamichi T."/>
            <person name="Inamoto E."/>
            <person name="Toyonaga H."/>
            <person name="Hasegawa M."/>
            <person name="Takai Y."/>
            <person name="Okumura Y."/>
            <person name="Baba M."/>
            <person name="Tomita M."/>
            <person name="Kato C."/>
            <person name="Oshima T."/>
            <person name="Nakasone K."/>
            <person name="Mori H."/>
        </authorList>
    </citation>
    <scope>NUCLEOTIDE SEQUENCE [LARGE SCALE GENOMIC DNA]</scope>
    <source>
        <strain evidence="7">JCM 10179 / CIP 106290 / LMG 19151 / DSS12</strain>
    </source>
</reference>
<evidence type="ECO:0000313" key="7">
    <source>
        <dbReference type="Proteomes" id="UP000002350"/>
    </source>
</evidence>
<dbReference type="AlphaFoldDB" id="D4ZGC6"/>
<dbReference type="PANTHER" id="PTHR11533:SF174">
    <property type="entry name" value="PUROMYCIN-SENSITIVE AMINOPEPTIDASE-RELATED"/>
    <property type="match status" value="1"/>
</dbReference>
<keyword evidence="6" id="KW-0031">Aminopeptidase</keyword>
<dbReference type="KEGG" id="svo:SVI_0754"/>
<dbReference type="InterPro" id="IPR045357">
    <property type="entry name" value="Aminopeptidase_N-like_N"/>
</dbReference>
<dbReference type="OrthoDB" id="100605at2"/>
<feature type="domain" description="Aminopeptidase N-like N-terminal" evidence="5">
    <location>
        <begin position="55"/>
        <end position="219"/>
    </location>
</feature>
<dbReference type="SUPFAM" id="SSF63737">
    <property type="entry name" value="Leukotriene A4 hydrolase N-terminal domain"/>
    <property type="match status" value="1"/>
</dbReference>
<dbReference type="eggNOG" id="COG0308">
    <property type="taxonomic scope" value="Bacteria"/>
</dbReference>
<evidence type="ECO:0000256" key="1">
    <source>
        <dbReference type="ARBA" id="ARBA00010136"/>
    </source>
</evidence>
<name>D4ZGC6_SHEVD</name>
<feature type="chain" id="PRO_5003068719" evidence="2">
    <location>
        <begin position="24"/>
        <end position="874"/>
    </location>
</feature>
<dbReference type="GO" id="GO:0042277">
    <property type="term" value="F:peptide binding"/>
    <property type="evidence" value="ECO:0007669"/>
    <property type="project" value="TreeGrafter"/>
</dbReference>
<dbReference type="Proteomes" id="UP000002350">
    <property type="component" value="Chromosome"/>
</dbReference>
<sequence>MNLLRACLLCLTSLLLISCNSTSQSNVGDGNSLDSSSADKLALAKSRSARISEISYQLSLDLTQSEHFNGTTRITFKLSDTSTPLSLDLLRANIKSFVINGHKIYPRYNGKAVILSPSTLVSGSNTVDINYSQAYGTQGMGLVRFMDPKDGKVYLESNFCADHASMMFPLFSQADLKASYSLNVTVPKTWLVISSVKEQKVIDSLESNLWQFPSSPKLSPHMFSLHAGPYRVWKDDTAKSKYPIRLFSRQAIADDISPQIWFKDMDKGIRFMEEYLITPYPFSKFDMVLSPMMANDDAIASAAVASISENMTHHLAPLQQRQKTIIKTTMTNLTAQWFGALVTMNIWDESRLNMSLRSLITKKTLAHLGYKSLDSKHFYDPIKAKAYVDDLLFTYHSDTSILPSAGVHKSEAILQGLEQLIAEPDFRLGLQHYLTKFANKNVSAADFFASLSLDNKHDLTQWQQDWFTTPGVNTIKAEFTCKNNRVSEFSLLQSSASKQHPRLREQKITLALFTKGRNELHRVRSISLVYKGERTRVRQLNGTRCPDLVYPNYLDSGYVKVSLDKRSLKTVKQHLNMVTEPQLRSMLWQSLWESVSDGELALNKYLDVVFINLPKEKEPVILKQVLTNLNQSKTDLELILKNHSSYIHMALKGLEQMSLRKAMVNDENPNIQHLWFDAYIQFSHTPDSLTHLAKLLAGSSSIKGLKIDQEMRWKIVTQLNRYDYLGSRSLINKELNRDQSPRGRDAAIAAQVSRPEAGIKRYWLTHIQHDTNMPFSTLSIAMAHLYPREQKILNSASSEQRLESLAQLDASKSDRFMKLYGQYLLPTRCDHRGLALLKSTIDKQAGLSATTQKALLQTHQSELRCVAIKEHLLR</sequence>